<keyword evidence="2" id="KW-0406">Ion transport</keyword>
<dbReference type="AlphaFoldDB" id="A0A7I4YA40"/>
<evidence type="ECO:0000256" key="3">
    <source>
        <dbReference type="ARBA" id="ARBA00023214"/>
    </source>
</evidence>
<sequence>MSSPHPIQRNASHRDSLSGVLRRSMSRLVSRSKKDAADLTREERATWEAEQLSCSLDLQAIHIDSAPFQLVENTSIFKIHSVFSLLGLRRAYVTKLGRLVGVVSLRELRCAIEDINHASSNGSTKSVDNQTAPVHHSDTLDSCLHKA</sequence>
<keyword evidence="1" id="KW-0813">Transport</keyword>
<feature type="compositionally biased region" description="Polar residues" evidence="4">
    <location>
        <begin position="121"/>
        <end position="132"/>
    </location>
</feature>
<evidence type="ECO:0000313" key="7">
    <source>
        <dbReference type="WBParaSite" id="HCON_00068600-00002"/>
    </source>
</evidence>
<dbReference type="GO" id="GO:0005886">
    <property type="term" value="C:plasma membrane"/>
    <property type="evidence" value="ECO:0007669"/>
    <property type="project" value="TreeGrafter"/>
</dbReference>
<evidence type="ECO:0000313" key="6">
    <source>
        <dbReference type="WBParaSite" id="HCON_00068600-00001"/>
    </source>
</evidence>
<dbReference type="Proteomes" id="UP000025227">
    <property type="component" value="Unplaced"/>
</dbReference>
<evidence type="ECO:0000256" key="2">
    <source>
        <dbReference type="ARBA" id="ARBA00023065"/>
    </source>
</evidence>
<keyword evidence="3" id="KW-0868">Chloride</keyword>
<reference evidence="6 7" key="1">
    <citation type="submission" date="2020-12" db="UniProtKB">
        <authorList>
            <consortium name="WormBaseParasite"/>
        </authorList>
    </citation>
    <scope>IDENTIFICATION</scope>
    <source>
        <strain evidence="6 7">MHco3</strain>
    </source>
</reference>
<dbReference type="PANTHER" id="PTHR45720">
    <property type="entry name" value="CHLORIDE CHANNEL PROTEIN 2"/>
    <property type="match status" value="1"/>
</dbReference>
<feature type="region of interest" description="Disordered" evidence="4">
    <location>
        <begin position="121"/>
        <end position="147"/>
    </location>
</feature>
<organism evidence="5 7">
    <name type="scientific">Haemonchus contortus</name>
    <name type="common">Barber pole worm</name>
    <dbReference type="NCBI Taxonomy" id="6289"/>
    <lineage>
        <taxon>Eukaryota</taxon>
        <taxon>Metazoa</taxon>
        <taxon>Ecdysozoa</taxon>
        <taxon>Nematoda</taxon>
        <taxon>Chromadorea</taxon>
        <taxon>Rhabditida</taxon>
        <taxon>Rhabditina</taxon>
        <taxon>Rhabditomorpha</taxon>
        <taxon>Strongyloidea</taxon>
        <taxon>Trichostrongylidae</taxon>
        <taxon>Haemonchus</taxon>
    </lineage>
</organism>
<dbReference type="WBParaSite" id="HCON_00068600-00001">
    <property type="protein sequence ID" value="HCON_00068600-00001"/>
    <property type="gene ID" value="HCON_00068600"/>
</dbReference>
<dbReference type="FunFam" id="3.10.580.10:FF:000048">
    <property type="entry name" value="Chloride channel 2c"/>
    <property type="match status" value="1"/>
</dbReference>
<dbReference type="WBParaSite" id="HCON_00068600-00002">
    <property type="protein sequence ID" value="HCON_00068600-00002"/>
    <property type="gene ID" value="HCON_00068600"/>
</dbReference>
<dbReference type="SUPFAM" id="SSF54631">
    <property type="entry name" value="CBS-domain pair"/>
    <property type="match status" value="1"/>
</dbReference>
<dbReference type="Gene3D" id="3.10.580.10">
    <property type="entry name" value="CBS-domain"/>
    <property type="match status" value="1"/>
</dbReference>
<proteinExistence type="predicted"/>
<accession>A0A7I4YA40</accession>
<dbReference type="InterPro" id="IPR050970">
    <property type="entry name" value="Cl_channel_volt-gated"/>
</dbReference>
<evidence type="ECO:0000256" key="1">
    <source>
        <dbReference type="ARBA" id="ARBA00022448"/>
    </source>
</evidence>
<keyword evidence="5" id="KW-1185">Reference proteome</keyword>
<dbReference type="PANTHER" id="PTHR45720:SF10">
    <property type="entry name" value="CHLORIDE CHANNEL PROTEIN 2"/>
    <property type="match status" value="1"/>
</dbReference>
<dbReference type="InterPro" id="IPR046342">
    <property type="entry name" value="CBS_dom_sf"/>
</dbReference>
<dbReference type="GO" id="GO:0005247">
    <property type="term" value="F:voltage-gated chloride channel activity"/>
    <property type="evidence" value="ECO:0007669"/>
    <property type="project" value="TreeGrafter"/>
</dbReference>
<evidence type="ECO:0000313" key="5">
    <source>
        <dbReference type="Proteomes" id="UP000025227"/>
    </source>
</evidence>
<name>A0A7I4YA40_HAECO</name>
<evidence type="ECO:0000256" key="4">
    <source>
        <dbReference type="SAM" id="MobiDB-lite"/>
    </source>
</evidence>
<protein>
    <submittedName>
        <fullName evidence="6 7">CBS domain-containing protein</fullName>
    </submittedName>
</protein>
<dbReference type="OrthoDB" id="4564at2759"/>